<protein>
    <submittedName>
        <fullName evidence="2">Uncharacterized protein</fullName>
    </submittedName>
</protein>
<reference evidence="2 3" key="1">
    <citation type="journal article" date="2015" name="Parasitol. Res.">
        <title>Viruses in close associations with free-living amoebae.</title>
        <authorList>
            <person name="Scheid P."/>
        </authorList>
    </citation>
    <scope>NUCLEOTIDE SEQUENCE [LARGE SCALE GENOMIC DNA]</scope>
    <source>
        <strain evidence="2">KlaHel</strain>
    </source>
</reference>
<dbReference type="KEGG" id="vg:23462902"/>
<sequence>MALAEGRRSTWPIPAALDGTTAERHEALGTITLPLRLVRHARSIGNNAFLVAIRLCLVCPFCHLTRVLSLRSCRPATDARGSCPVFFPHGGGWSGACARDSARTTATEARPPLSPPPPLPSCTRLAQNATHEPQRRSREIPFFSAPDATAFAVFLFFLSFGPLHATERKRSFGSAGKKGDRGEAARQKGTSLRALPKAAPLAAKAKAHCTWNARPSRKTQSRGRFVRARSLGLFRHDHAQDRPCVCPECDPYVVVTDASSGC</sequence>
<evidence type="ECO:0000256" key="1">
    <source>
        <dbReference type="SAM" id="MobiDB-lite"/>
    </source>
</evidence>
<feature type="region of interest" description="Disordered" evidence="1">
    <location>
        <begin position="104"/>
        <end position="136"/>
    </location>
</feature>
<dbReference type="EMBL" id="KP136319">
    <property type="protein sequence ID" value="AJF97985.1"/>
    <property type="molecule type" value="Genomic_DNA"/>
</dbReference>
<proteinExistence type="predicted"/>
<evidence type="ECO:0000313" key="3">
    <source>
        <dbReference type="Proteomes" id="UP000202511"/>
    </source>
</evidence>
<feature type="compositionally biased region" description="Basic and acidic residues" evidence="1">
    <location>
        <begin position="177"/>
        <end position="186"/>
    </location>
</feature>
<feature type="region of interest" description="Disordered" evidence="1">
    <location>
        <begin position="170"/>
        <end position="191"/>
    </location>
</feature>
<dbReference type="RefSeq" id="YP_009120220.1">
    <property type="nucleotide sequence ID" value="NC_026440.1"/>
</dbReference>
<dbReference type="Proteomes" id="UP000202511">
    <property type="component" value="Segment"/>
</dbReference>
<evidence type="ECO:0000313" key="2">
    <source>
        <dbReference type="EMBL" id="AJF97985.1"/>
    </source>
</evidence>
<organism evidence="2 3">
    <name type="scientific">Pandoravirus inopinatum</name>
    <dbReference type="NCBI Taxonomy" id="1605721"/>
    <lineage>
        <taxon>Viruses</taxon>
        <taxon>Pandoravirus</taxon>
    </lineage>
</organism>
<accession>A0A0B5J7U0</accession>
<dbReference type="GeneID" id="23462902"/>
<name>A0A0B5J7U0_9VIRU</name>